<name>A0A1Q9QVI7_PSEPU</name>
<dbReference type="InterPro" id="IPR036866">
    <property type="entry name" value="RibonucZ/Hydroxyglut_hydro"/>
</dbReference>
<dbReference type="RefSeq" id="WP_144443657.1">
    <property type="nucleotide sequence ID" value="NZ_MKZO01000075.1"/>
</dbReference>
<sequence>MQPASDSSSPQLSAPLGEKSTVMDVEKPLINIIHLDCGTGGDCTVLYTATQFVVIDGGKGNTGKRLTSLLNLLIQQGLKPLAFIVSHFDLDHYYGLFQAIGTLSEHHSSLKSFIVMSPADATIVNTKTPAPPNQWEKGSRVFGLCNDLRKRASKSDVKIHFKAPETLEFTGGMQLELMSLTTQRSPTACDENNGSSLQWILSDSENRTSTTYYTGGDSQVGPLTATIVKLDHHGSTKDHTNANTNALENALYWVIMGAGHSYDHPGDALLESVEEKNPWIFMTQHHFDDDFLKYKRLHVGRAAAKWGDIGFSLFKNQKILINTNIEKHLLSNNDAQAFVPATLSSQLDEKMYTLLASTRNILGCPNDRLYGRKEVVHKVDALSCIECGEPAKRVPVSEDSNDLITCAIHEKMLMKRLQAQLKKKRKKEKKETEEVYKPRKTRRFVPPPDKTDIETEEDNNIFIGTDTTKKVKTEATSTSPAQDIVD</sequence>
<reference evidence="2 3" key="1">
    <citation type="submission" date="2016-10" db="EMBL/GenBank/DDBJ databases">
        <title>Genome Sequence of Pseudomonas putida GM4FR.</title>
        <authorList>
            <person name="Poehlein A."/>
            <person name="Wemheuer F."/>
            <person name="Hollensteiner J."/>
            <person name="Wemheuer B."/>
        </authorList>
    </citation>
    <scope>NUCLEOTIDE SEQUENCE [LARGE SCALE GENOMIC DNA]</scope>
    <source>
        <strain evidence="2 3">GM4FR</strain>
    </source>
</reference>
<dbReference type="Proteomes" id="UP000186736">
    <property type="component" value="Unassembled WGS sequence"/>
</dbReference>
<dbReference type="OrthoDB" id="7177610at2"/>
<evidence type="ECO:0008006" key="4">
    <source>
        <dbReference type="Google" id="ProtNLM"/>
    </source>
</evidence>
<dbReference type="EMBL" id="MKZO01000075">
    <property type="protein sequence ID" value="OLS59166.1"/>
    <property type="molecule type" value="Genomic_DNA"/>
</dbReference>
<evidence type="ECO:0000256" key="1">
    <source>
        <dbReference type="SAM" id="MobiDB-lite"/>
    </source>
</evidence>
<proteinExistence type="predicted"/>
<comment type="caution">
    <text evidence="2">The sequence shown here is derived from an EMBL/GenBank/DDBJ whole genome shotgun (WGS) entry which is preliminary data.</text>
</comment>
<evidence type="ECO:0000313" key="2">
    <source>
        <dbReference type="EMBL" id="OLS59166.1"/>
    </source>
</evidence>
<dbReference type="SUPFAM" id="SSF56281">
    <property type="entry name" value="Metallo-hydrolase/oxidoreductase"/>
    <property type="match status" value="1"/>
</dbReference>
<accession>A0A1Q9QVI7</accession>
<evidence type="ECO:0000313" key="3">
    <source>
        <dbReference type="Proteomes" id="UP000186736"/>
    </source>
</evidence>
<dbReference type="AlphaFoldDB" id="A0A1Q9QVI7"/>
<dbReference type="Gene3D" id="3.60.15.10">
    <property type="entry name" value="Ribonuclease Z/Hydroxyacylglutathione hydrolase-like"/>
    <property type="match status" value="1"/>
</dbReference>
<gene>
    <name evidence="2" type="ORF">PSEMO_61270</name>
</gene>
<feature type="region of interest" description="Disordered" evidence="1">
    <location>
        <begin position="422"/>
        <end position="461"/>
    </location>
</feature>
<protein>
    <recommendedName>
        <fullName evidence="4">Metallo-beta-lactamase domain-containing protein</fullName>
    </recommendedName>
</protein>
<organism evidence="2 3">
    <name type="scientific">Pseudomonas putida</name>
    <name type="common">Arthrobacter siderocapsulatus</name>
    <dbReference type="NCBI Taxonomy" id="303"/>
    <lineage>
        <taxon>Bacteria</taxon>
        <taxon>Pseudomonadati</taxon>
        <taxon>Pseudomonadota</taxon>
        <taxon>Gammaproteobacteria</taxon>
        <taxon>Pseudomonadales</taxon>
        <taxon>Pseudomonadaceae</taxon>
        <taxon>Pseudomonas</taxon>
    </lineage>
</organism>